<dbReference type="PIRSF" id="PIRSF001434">
    <property type="entry name" value="CGS"/>
    <property type="match status" value="1"/>
</dbReference>
<keyword evidence="4 8" id="KW-0456">Lyase</keyword>
<dbReference type="InterPro" id="IPR015422">
    <property type="entry name" value="PyrdxlP-dep_Trfase_small"/>
</dbReference>
<evidence type="ECO:0000256" key="7">
    <source>
        <dbReference type="RuleBase" id="RU362118"/>
    </source>
</evidence>
<dbReference type="PANTHER" id="PTHR43500">
    <property type="entry name" value="CYSTATHIONINE BETA-LYASE-RELATED"/>
    <property type="match status" value="1"/>
</dbReference>
<evidence type="ECO:0000256" key="1">
    <source>
        <dbReference type="ARBA" id="ARBA00001933"/>
    </source>
</evidence>
<dbReference type="Proteomes" id="UP000321934">
    <property type="component" value="Chromosome"/>
</dbReference>
<sequence length="404" mass="45261">MSSKKEVSIETKCIHEKGFVDKGQKMSMVMNPIYQGSTILYENYAEFTKNCRKDIRKVEDLNPFPEYGRIGNPTIFELANTMSKLEKGDFSIITNGGMSAVTTAILSYVSSGDHILLSDGTYTSTKKFIESICPKFGIEYSFYDGFKGEKDIASKMQKNTKAIFFESCASGTFEVENIDLIVEIAKKHKCVTICDNTLMTPILLNPITLGVDVVVHSLSKFVLGHADCMLGSITTTKKHFKKLYDYSTLIGNHASSQSAYMALRGIKTLALRVKDSVQRLKPVIDFLEKQKCVSEVLHPLAFTDKIRSANVKKYCKYGVPSLFSIVLDKKYDEKKLAKFFDSMQLFALGLSWGGFESLAIPYGLSHRIGKIAEYNNKTVIRIYIGMEDSKDLIDDLKTAFSNLS</sequence>
<organism evidence="8 9">
    <name type="scientific">Candidatus Deianiraea vastatrix</name>
    <dbReference type="NCBI Taxonomy" id="2163644"/>
    <lineage>
        <taxon>Bacteria</taxon>
        <taxon>Pseudomonadati</taxon>
        <taxon>Pseudomonadota</taxon>
        <taxon>Alphaproteobacteria</taxon>
        <taxon>Rickettsiales</taxon>
        <taxon>Candidatus Deianiraeaceae</taxon>
        <taxon>Candidatus Deianiraea</taxon>
    </lineage>
</organism>
<evidence type="ECO:0000256" key="4">
    <source>
        <dbReference type="ARBA" id="ARBA00023239"/>
    </source>
</evidence>
<dbReference type="SUPFAM" id="SSF53383">
    <property type="entry name" value="PLP-dependent transferases"/>
    <property type="match status" value="1"/>
</dbReference>
<dbReference type="PANTHER" id="PTHR43500:SF1">
    <property type="entry name" value="CYSTATHIONINE BETA-LYASE-RELATED"/>
    <property type="match status" value="1"/>
</dbReference>
<dbReference type="InterPro" id="IPR015421">
    <property type="entry name" value="PyrdxlP-dep_Trfase_major"/>
</dbReference>
<feature type="modified residue" description="N6-(pyridoxal phosphate)lysine" evidence="6">
    <location>
        <position position="220"/>
    </location>
</feature>
<keyword evidence="9" id="KW-1185">Reference proteome</keyword>
<dbReference type="InterPro" id="IPR000277">
    <property type="entry name" value="Cys/Met-Metab_PyrdxlP-dep_enz"/>
</dbReference>
<name>A0A5B8XCR8_9RICK</name>
<gene>
    <name evidence="8" type="ORF">Deia_00032</name>
</gene>
<evidence type="ECO:0000256" key="5">
    <source>
        <dbReference type="ARBA" id="ARBA00047517"/>
    </source>
</evidence>
<evidence type="ECO:0000256" key="3">
    <source>
        <dbReference type="ARBA" id="ARBA00022898"/>
    </source>
</evidence>
<comment type="catalytic activity">
    <reaction evidence="5">
        <text>L,L-cystathionine + H2O = L-homocysteine + pyruvate + NH4(+)</text>
        <dbReference type="Rhea" id="RHEA:13965"/>
        <dbReference type="ChEBI" id="CHEBI:15361"/>
        <dbReference type="ChEBI" id="CHEBI:15377"/>
        <dbReference type="ChEBI" id="CHEBI:28938"/>
        <dbReference type="ChEBI" id="CHEBI:58161"/>
        <dbReference type="ChEBI" id="CHEBI:58199"/>
    </reaction>
</comment>
<comment type="cofactor">
    <cofactor evidence="1 7">
        <name>pyridoxal 5'-phosphate</name>
        <dbReference type="ChEBI" id="CHEBI:597326"/>
    </cofactor>
</comment>
<protein>
    <submittedName>
        <fullName evidence="8">Cystathionine beta-lyase MetC</fullName>
    </submittedName>
</protein>
<reference evidence="8 9" key="1">
    <citation type="journal article" date="2019" name="ISME J.">
        <title>Deianiraea, an extracellular bacterium associated with the ciliate Paramecium, suggests an alternative scenario for the evolution of Rickettsiales.</title>
        <authorList>
            <person name="Castelli M."/>
            <person name="Sabaneyeva E."/>
            <person name="Lanzoni O."/>
            <person name="Lebedeva N."/>
            <person name="Floriano A.M."/>
            <person name="Gaiarsa S."/>
            <person name="Benken K."/>
            <person name="Modeo L."/>
            <person name="Bandi C."/>
            <person name="Potekhin A."/>
            <person name="Sassera D."/>
            <person name="Petroni G."/>
        </authorList>
    </citation>
    <scope>NUCLEOTIDE SEQUENCE [LARGE SCALE GENOMIC DNA]</scope>
    <source>
        <strain evidence="8">CyL4-1</strain>
    </source>
</reference>
<dbReference type="GO" id="GO:0019346">
    <property type="term" value="P:transsulfuration"/>
    <property type="evidence" value="ECO:0007669"/>
    <property type="project" value="InterPro"/>
</dbReference>
<dbReference type="InterPro" id="IPR006233">
    <property type="entry name" value="Cys_b_lyase_bac"/>
</dbReference>
<dbReference type="InterPro" id="IPR015424">
    <property type="entry name" value="PyrdxlP-dep_Trfase"/>
</dbReference>
<evidence type="ECO:0000313" key="9">
    <source>
        <dbReference type="Proteomes" id="UP000321934"/>
    </source>
</evidence>
<dbReference type="AlphaFoldDB" id="A0A5B8XCR8"/>
<dbReference type="EMBL" id="CP029077">
    <property type="protein sequence ID" value="QED22846.1"/>
    <property type="molecule type" value="Genomic_DNA"/>
</dbReference>
<proteinExistence type="inferred from homology"/>
<dbReference type="Gene3D" id="3.40.640.10">
    <property type="entry name" value="Type I PLP-dependent aspartate aminotransferase-like (Major domain)"/>
    <property type="match status" value="1"/>
</dbReference>
<dbReference type="RefSeq" id="WP_222912629.1">
    <property type="nucleotide sequence ID" value="NZ_CP029077.1"/>
</dbReference>
<accession>A0A5B8XCR8</accession>
<dbReference type="GO" id="GO:0019450">
    <property type="term" value="P:L-cysteine catabolic process to pyruvate"/>
    <property type="evidence" value="ECO:0007669"/>
    <property type="project" value="TreeGrafter"/>
</dbReference>
<dbReference type="GO" id="GO:0030170">
    <property type="term" value="F:pyridoxal phosphate binding"/>
    <property type="evidence" value="ECO:0007669"/>
    <property type="project" value="InterPro"/>
</dbReference>
<evidence type="ECO:0000256" key="2">
    <source>
        <dbReference type="ARBA" id="ARBA00009077"/>
    </source>
</evidence>
<keyword evidence="3 6" id="KW-0663">Pyridoxal phosphate</keyword>
<dbReference type="FunFam" id="3.40.640.10:FF:000046">
    <property type="entry name" value="Cystathionine gamma-lyase"/>
    <property type="match status" value="1"/>
</dbReference>
<evidence type="ECO:0000256" key="6">
    <source>
        <dbReference type="PIRSR" id="PIRSR001434-2"/>
    </source>
</evidence>
<evidence type="ECO:0000313" key="8">
    <source>
        <dbReference type="EMBL" id="QED22846.1"/>
    </source>
</evidence>
<dbReference type="GO" id="GO:0047804">
    <property type="term" value="F:cysteine-S-conjugate beta-lyase activity"/>
    <property type="evidence" value="ECO:0007669"/>
    <property type="project" value="InterPro"/>
</dbReference>
<comment type="similarity">
    <text evidence="2 7">Belongs to the trans-sulfuration enzymes family.</text>
</comment>
<dbReference type="Pfam" id="PF01053">
    <property type="entry name" value="Cys_Met_Meta_PP"/>
    <property type="match status" value="1"/>
</dbReference>
<dbReference type="Gene3D" id="3.90.1150.10">
    <property type="entry name" value="Aspartate Aminotransferase, domain 1"/>
    <property type="match status" value="1"/>
</dbReference>